<name>A0A6A4EUU6_9STRA</name>
<proteinExistence type="predicted"/>
<evidence type="ECO:0000313" key="13">
    <source>
        <dbReference type="Proteomes" id="UP000433483"/>
    </source>
</evidence>
<dbReference type="EMBL" id="QXFW01000035">
    <property type="protein sequence ID" value="KAE9028918.1"/>
    <property type="molecule type" value="Genomic_DNA"/>
</dbReference>
<dbReference type="EMBL" id="QXGB01000168">
    <property type="protein sequence ID" value="KAE9226769.1"/>
    <property type="molecule type" value="Genomic_DNA"/>
</dbReference>
<dbReference type="Proteomes" id="UP000441208">
    <property type="component" value="Unassembled WGS sequence"/>
</dbReference>
<evidence type="ECO:0000313" key="9">
    <source>
        <dbReference type="EMBL" id="KAE9249208.1"/>
    </source>
</evidence>
<evidence type="ECO:0000313" key="21">
    <source>
        <dbReference type="Proteomes" id="UP000488956"/>
    </source>
</evidence>
<evidence type="ECO:0000313" key="17">
    <source>
        <dbReference type="Proteomes" id="UP000441208"/>
    </source>
</evidence>
<evidence type="ECO:0000313" key="18">
    <source>
        <dbReference type="Proteomes" id="UP000460718"/>
    </source>
</evidence>
<dbReference type="Proteomes" id="UP000437068">
    <property type="component" value="Unassembled WGS sequence"/>
</dbReference>
<dbReference type="EMBL" id="QXGF01000051">
    <property type="protein sequence ID" value="KAE8948374.1"/>
    <property type="molecule type" value="Genomic_DNA"/>
</dbReference>
<evidence type="ECO:0000313" key="14">
    <source>
        <dbReference type="Proteomes" id="UP000437068"/>
    </source>
</evidence>
<evidence type="ECO:0000313" key="11">
    <source>
        <dbReference type="EMBL" id="KAE9360597.1"/>
    </source>
</evidence>
<dbReference type="Proteomes" id="UP000460718">
    <property type="component" value="Unassembled WGS sequence"/>
</dbReference>
<accession>A0A6A4EUU6</accession>
<evidence type="ECO:0000313" key="16">
    <source>
        <dbReference type="Proteomes" id="UP000440732"/>
    </source>
</evidence>
<dbReference type="EMBL" id="QXGD01000279">
    <property type="protein sequence ID" value="KAE9244935.1"/>
    <property type="molecule type" value="Genomic_DNA"/>
</dbReference>
<evidence type="ECO:0000313" key="4">
    <source>
        <dbReference type="EMBL" id="KAE9136900.1"/>
    </source>
</evidence>
<dbReference type="EMBL" id="QXGA01000111">
    <property type="protein sequence ID" value="KAE9152312.1"/>
    <property type="molecule type" value="Genomic_DNA"/>
</dbReference>
<dbReference type="Proteomes" id="UP000486351">
    <property type="component" value="Unassembled WGS sequence"/>
</dbReference>
<dbReference type="Proteomes" id="UP000440367">
    <property type="component" value="Unassembled WGS sequence"/>
</dbReference>
<evidence type="ECO:0000313" key="6">
    <source>
        <dbReference type="EMBL" id="KAE9152312.1"/>
    </source>
</evidence>
<reference evidence="12 13" key="1">
    <citation type="submission" date="2018-08" db="EMBL/GenBank/DDBJ databases">
        <title>Genomic investigation of the strawberry pathogen Phytophthora fragariae indicates pathogenicity is determined by transcriptional variation in three key races.</title>
        <authorList>
            <person name="Adams T.M."/>
            <person name="Armitage A.D."/>
            <person name="Sobczyk M.K."/>
            <person name="Bates H.J."/>
            <person name="Dunwell J.M."/>
            <person name="Nellist C.F."/>
            <person name="Harrison R.J."/>
        </authorList>
    </citation>
    <scope>NUCLEOTIDE SEQUENCE [LARGE SCALE GENOMIC DNA]</scope>
    <source>
        <strain evidence="10 14">A4</strain>
        <strain evidence="8 15">BC-1</strain>
        <strain evidence="9 19">BC-23</strain>
        <strain evidence="7 13">NOV-27</strain>
        <strain evidence="6 16">NOV-5</strain>
        <strain evidence="5 17">NOV-71</strain>
        <strain evidence="11 20">NOV-77</strain>
        <strain evidence="2 12">NOV-9</strain>
        <strain evidence="4 21">ONT-3</strain>
        <strain evidence="3 18">SCRP245</strain>
    </source>
</reference>
<gene>
    <name evidence="10" type="ORF">PF001_g1800</name>
    <name evidence="8" type="ORF">PF002_g7498</name>
    <name evidence="9" type="ORF">PF004_g3498</name>
    <name evidence="7" type="ORF">PF005_g4993</name>
    <name evidence="6" type="ORF">PF006_g3471</name>
    <name evidence="5" type="ORF">PF007_g1996</name>
    <name evidence="11" type="ORF">PF008_g1754</name>
    <name evidence="2" type="ORF">PF009_g2044</name>
    <name evidence="4" type="ORF">PF010_g1523</name>
    <name evidence="3" type="ORF">PF011_g1324</name>
</gene>
<dbReference type="EMBL" id="QXFZ01000051">
    <property type="protein sequence ID" value="KAE9136921.1"/>
    <property type="molecule type" value="Genomic_DNA"/>
</dbReference>
<organism evidence="10 14">
    <name type="scientific">Phytophthora fragariae</name>
    <dbReference type="NCBI Taxonomy" id="53985"/>
    <lineage>
        <taxon>Eukaryota</taxon>
        <taxon>Sar</taxon>
        <taxon>Stramenopiles</taxon>
        <taxon>Oomycota</taxon>
        <taxon>Peronosporomycetes</taxon>
        <taxon>Peronosporales</taxon>
        <taxon>Peronosporaceae</taxon>
        <taxon>Phytophthora</taxon>
    </lineage>
</organism>
<dbReference type="Proteomes" id="UP000433483">
    <property type="component" value="Unassembled WGS sequence"/>
</dbReference>
<evidence type="ECO:0000313" key="7">
    <source>
        <dbReference type="EMBL" id="KAE9226769.1"/>
    </source>
</evidence>
<comment type="caution">
    <text evidence="10">The sequence shown here is derived from an EMBL/GenBank/DDBJ whole genome shotgun (WGS) entry which is preliminary data.</text>
</comment>
<evidence type="ECO:0000313" key="20">
    <source>
        <dbReference type="Proteomes" id="UP000486351"/>
    </source>
</evidence>
<evidence type="ECO:0000256" key="1">
    <source>
        <dbReference type="SAM" id="MobiDB-lite"/>
    </source>
</evidence>
<dbReference type="EMBL" id="QXFX01000038">
    <property type="protein sequence ID" value="KAE9136900.1"/>
    <property type="molecule type" value="Genomic_DNA"/>
</dbReference>
<evidence type="ECO:0000313" key="12">
    <source>
        <dbReference type="Proteomes" id="UP000429523"/>
    </source>
</evidence>
<dbReference type="EMBL" id="QXGC01000111">
    <property type="protein sequence ID" value="KAE9249208.1"/>
    <property type="molecule type" value="Genomic_DNA"/>
</dbReference>
<dbReference type="Proteomes" id="UP000476176">
    <property type="component" value="Unassembled WGS sequence"/>
</dbReference>
<evidence type="ECO:0000313" key="15">
    <source>
        <dbReference type="Proteomes" id="UP000440367"/>
    </source>
</evidence>
<evidence type="ECO:0000313" key="2">
    <source>
        <dbReference type="EMBL" id="KAE8948374.1"/>
    </source>
</evidence>
<keyword evidence="13" id="KW-1185">Reference proteome</keyword>
<protein>
    <submittedName>
        <fullName evidence="10">Uncharacterized protein</fullName>
    </submittedName>
</protein>
<dbReference type="EMBL" id="QXGE01000046">
    <property type="protein sequence ID" value="KAE9327717.1"/>
    <property type="molecule type" value="Genomic_DNA"/>
</dbReference>
<feature type="region of interest" description="Disordered" evidence="1">
    <location>
        <begin position="22"/>
        <end position="57"/>
    </location>
</feature>
<evidence type="ECO:0000313" key="8">
    <source>
        <dbReference type="EMBL" id="KAE9244935.1"/>
    </source>
</evidence>
<evidence type="ECO:0000313" key="10">
    <source>
        <dbReference type="EMBL" id="KAE9327717.1"/>
    </source>
</evidence>
<evidence type="ECO:0000313" key="3">
    <source>
        <dbReference type="EMBL" id="KAE9028918.1"/>
    </source>
</evidence>
<evidence type="ECO:0000313" key="5">
    <source>
        <dbReference type="EMBL" id="KAE9136921.1"/>
    </source>
</evidence>
<dbReference type="Proteomes" id="UP000429523">
    <property type="component" value="Unassembled WGS sequence"/>
</dbReference>
<evidence type="ECO:0000313" key="19">
    <source>
        <dbReference type="Proteomes" id="UP000476176"/>
    </source>
</evidence>
<dbReference type="EMBL" id="QXFY01000045">
    <property type="protein sequence ID" value="KAE9360597.1"/>
    <property type="molecule type" value="Genomic_DNA"/>
</dbReference>
<dbReference type="AlphaFoldDB" id="A0A6A4EUU6"/>
<feature type="compositionally biased region" description="Low complexity" evidence="1">
    <location>
        <begin position="32"/>
        <end position="45"/>
    </location>
</feature>
<dbReference type="Proteomes" id="UP000488956">
    <property type="component" value="Unassembled WGS sequence"/>
</dbReference>
<sequence>MGFSSCLISASSVVWRCSTASKRSQTSAGDGPWRLPAAAAPVARRTGGNSLDCPAYR</sequence>
<dbReference type="Proteomes" id="UP000440732">
    <property type="component" value="Unassembled WGS sequence"/>
</dbReference>